<dbReference type="RefSeq" id="WP_073249375.1">
    <property type="nucleotide sequence ID" value="NZ_FQVG01000041.1"/>
</dbReference>
<evidence type="ECO:0000313" key="15">
    <source>
        <dbReference type="Proteomes" id="UP000184423"/>
    </source>
</evidence>
<sequence length="736" mass="86161">MANIDSVLAKKEGETLLSHTENALKVYRDIREIYSDAQNIIRDNQFFEKLFISIFMHDIGKISKGFQESMNLGKKWGYRHEILSASLCGLINKEDEYIFDVVMAIITHHKDCYELRKKYNTKDEVAEQIFEEQINIFLQDESKIIEFLNNVEELSEKYLGYRLNILNKKLNRDSLIDGYKKCVHKYLKLKDSFDEIDKIKYTFLKGFVTAADHLASANIYNITKINADIEKVLGFKTFRSTQEACKKIKGDIFLIAPTGSGKTEASLLWSFNQGRSNKRLYYVLPYTASINAMYKRFANYFGEDNVGVLHNKASYFLNKYLSEKNEDMSYKEIKSIQDLSKKIYRPIKVLTPHQIIKNFFAIKGFEQRISEMQGGLFILDEIHSYDARLTALLLCTCKFLKKIGASFFIMSATLPKFIMDMFKEELEIKNIITMPKEELKEFTRNRVVIKEGCVYKYIDEIVEKVLSGKKVLVILNTVSEAQNVYKLLAERLKDTSINYILLHSRFILRDREEKEKDIDNYDLLIATQVVEVSLDIDYDTLYTQPAPCDALIQRFGRVNRKRKKGICDVNIFTVGGEKDKFVYRNQDYVFKTLECLRGVDILEEDIVQNIVNEVYQNGYSAEDRELFNKVKNGFEYIVSNLTPMIEDEMLEEEFDKMFDSFQAVPFKFKMNYLKAIDDGEYFEAMGYCVPITSGQFFRFKKENKIEYDTKYHMYFVNCEYNSELGLLDDEKEDNFI</sequence>
<dbReference type="GO" id="GO:0051607">
    <property type="term" value="P:defense response to virus"/>
    <property type="evidence" value="ECO:0007669"/>
    <property type="project" value="UniProtKB-KW"/>
</dbReference>
<dbReference type="AlphaFoldDB" id="A0A1M4ZML2"/>
<comment type="similarity">
    <text evidence="2">In the central section; belongs to the CRISPR-associated helicase Cas3 family.</text>
</comment>
<dbReference type="PROSITE" id="PS51643">
    <property type="entry name" value="HD_CAS3"/>
    <property type="match status" value="1"/>
</dbReference>
<gene>
    <name evidence="14" type="ORF">SAMN02746091_01963</name>
</gene>
<evidence type="ECO:0000256" key="7">
    <source>
        <dbReference type="ARBA" id="ARBA00022806"/>
    </source>
</evidence>
<keyword evidence="7 14" id="KW-0347">Helicase</keyword>
<feature type="domain" description="Helicase ATP-binding" evidence="11">
    <location>
        <begin position="243"/>
        <end position="432"/>
    </location>
</feature>
<evidence type="ECO:0000313" key="14">
    <source>
        <dbReference type="EMBL" id="SHF19234.1"/>
    </source>
</evidence>
<dbReference type="InterPro" id="IPR006483">
    <property type="entry name" value="CRISPR-assoc_Cas3_HD"/>
</dbReference>
<keyword evidence="14" id="KW-0255">Endonuclease</keyword>
<reference evidence="15" key="1">
    <citation type="submission" date="2016-11" db="EMBL/GenBank/DDBJ databases">
        <authorList>
            <person name="Varghese N."/>
            <person name="Submissions S."/>
        </authorList>
    </citation>
    <scope>NUCLEOTIDE SEQUENCE [LARGE SCALE GENOMIC DNA]</scope>
    <source>
        <strain evidence="15">DSM 10124</strain>
    </source>
</reference>
<dbReference type="Gene3D" id="3.40.50.300">
    <property type="entry name" value="P-loop containing nucleotide triphosphate hydrolases"/>
    <property type="match status" value="2"/>
</dbReference>
<dbReference type="SMART" id="SM00490">
    <property type="entry name" value="HELICc"/>
    <property type="match status" value="1"/>
</dbReference>
<dbReference type="InterPro" id="IPR050079">
    <property type="entry name" value="DEAD_box_RNA_helicase"/>
</dbReference>
<dbReference type="GO" id="GO:0016787">
    <property type="term" value="F:hydrolase activity"/>
    <property type="evidence" value="ECO:0007669"/>
    <property type="project" value="UniProtKB-KW"/>
</dbReference>
<dbReference type="Pfam" id="PF00270">
    <property type="entry name" value="DEAD"/>
    <property type="match status" value="1"/>
</dbReference>
<dbReference type="Proteomes" id="UP000184423">
    <property type="component" value="Unassembled WGS sequence"/>
</dbReference>
<dbReference type="GO" id="GO:0003724">
    <property type="term" value="F:RNA helicase activity"/>
    <property type="evidence" value="ECO:0007669"/>
    <property type="project" value="TreeGrafter"/>
</dbReference>
<keyword evidence="6" id="KW-0378">Hydrolase</keyword>
<evidence type="ECO:0000256" key="2">
    <source>
        <dbReference type="ARBA" id="ARBA00009046"/>
    </source>
</evidence>
<keyword evidence="3" id="KW-0540">Nuclease</keyword>
<dbReference type="CDD" id="cd09641">
    <property type="entry name" value="Cas3''_I"/>
    <property type="match status" value="1"/>
</dbReference>
<dbReference type="InterPro" id="IPR006474">
    <property type="entry name" value="Helicase_Cas3_CRISPR-ass_core"/>
</dbReference>
<keyword evidence="4" id="KW-0479">Metal-binding</keyword>
<evidence type="ECO:0000259" key="13">
    <source>
        <dbReference type="PROSITE" id="PS51643"/>
    </source>
</evidence>
<evidence type="ECO:0000256" key="1">
    <source>
        <dbReference type="ARBA" id="ARBA00006847"/>
    </source>
</evidence>
<dbReference type="GO" id="GO:0004519">
    <property type="term" value="F:endonuclease activity"/>
    <property type="evidence" value="ECO:0007669"/>
    <property type="project" value="UniProtKB-KW"/>
</dbReference>
<dbReference type="Gene3D" id="1.10.3210.30">
    <property type="match status" value="1"/>
</dbReference>
<evidence type="ECO:0000256" key="3">
    <source>
        <dbReference type="ARBA" id="ARBA00022722"/>
    </source>
</evidence>
<dbReference type="PROSITE" id="PS51194">
    <property type="entry name" value="HELICASE_CTER"/>
    <property type="match status" value="1"/>
</dbReference>
<dbReference type="InterPro" id="IPR014001">
    <property type="entry name" value="Helicase_ATP-bd"/>
</dbReference>
<organism evidence="14 15">
    <name type="scientific">Caloramator proteoclasticus DSM 10124</name>
    <dbReference type="NCBI Taxonomy" id="1121262"/>
    <lineage>
        <taxon>Bacteria</taxon>
        <taxon>Bacillati</taxon>
        <taxon>Bacillota</taxon>
        <taxon>Clostridia</taxon>
        <taxon>Eubacteriales</taxon>
        <taxon>Clostridiaceae</taxon>
        <taxon>Caloramator</taxon>
    </lineage>
</organism>
<evidence type="ECO:0000259" key="12">
    <source>
        <dbReference type="PROSITE" id="PS51194"/>
    </source>
</evidence>
<dbReference type="InterPro" id="IPR001650">
    <property type="entry name" value="Helicase_C-like"/>
</dbReference>
<evidence type="ECO:0000256" key="5">
    <source>
        <dbReference type="ARBA" id="ARBA00022741"/>
    </source>
</evidence>
<evidence type="ECO:0000256" key="8">
    <source>
        <dbReference type="ARBA" id="ARBA00022840"/>
    </source>
</evidence>
<dbReference type="GO" id="GO:0046872">
    <property type="term" value="F:metal ion binding"/>
    <property type="evidence" value="ECO:0007669"/>
    <property type="project" value="UniProtKB-KW"/>
</dbReference>
<dbReference type="Pfam" id="PF22590">
    <property type="entry name" value="Cas3-like_C_2"/>
    <property type="match status" value="1"/>
</dbReference>
<dbReference type="GO" id="GO:0005829">
    <property type="term" value="C:cytosol"/>
    <property type="evidence" value="ECO:0007669"/>
    <property type="project" value="TreeGrafter"/>
</dbReference>
<evidence type="ECO:0000256" key="9">
    <source>
        <dbReference type="ARBA" id="ARBA00023118"/>
    </source>
</evidence>
<dbReference type="NCBIfam" id="TIGR01596">
    <property type="entry name" value="cas3_HD"/>
    <property type="match status" value="1"/>
</dbReference>
<dbReference type="PROSITE" id="PS51192">
    <property type="entry name" value="HELICASE_ATP_BIND_1"/>
    <property type="match status" value="1"/>
</dbReference>
<dbReference type="PANTHER" id="PTHR47959">
    <property type="entry name" value="ATP-DEPENDENT RNA HELICASE RHLE-RELATED"/>
    <property type="match status" value="1"/>
</dbReference>
<dbReference type="InterPro" id="IPR038257">
    <property type="entry name" value="CRISPR-assoc_Cas3_HD_sf"/>
</dbReference>
<evidence type="ECO:0000259" key="11">
    <source>
        <dbReference type="PROSITE" id="PS51192"/>
    </source>
</evidence>
<evidence type="ECO:0000256" key="6">
    <source>
        <dbReference type="ARBA" id="ARBA00022801"/>
    </source>
</evidence>
<keyword evidence="15" id="KW-1185">Reference proteome</keyword>
<dbReference type="SUPFAM" id="SSF52540">
    <property type="entry name" value="P-loop containing nucleoside triphosphate hydrolases"/>
    <property type="match status" value="1"/>
</dbReference>
<dbReference type="InterPro" id="IPR011545">
    <property type="entry name" value="DEAD/DEAH_box_helicase_dom"/>
</dbReference>
<accession>A0A1M4ZML2</accession>
<dbReference type="GO" id="GO:0005524">
    <property type="term" value="F:ATP binding"/>
    <property type="evidence" value="ECO:0007669"/>
    <property type="project" value="UniProtKB-KW"/>
</dbReference>
<dbReference type="InterPro" id="IPR027417">
    <property type="entry name" value="P-loop_NTPase"/>
</dbReference>
<dbReference type="NCBIfam" id="TIGR01587">
    <property type="entry name" value="cas3_core"/>
    <property type="match status" value="1"/>
</dbReference>
<dbReference type="InterPro" id="IPR054712">
    <property type="entry name" value="Cas3-like_dom"/>
</dbReference>
<name>A0A1M4ZML2_9CLOT</name>
<dbReference type="EMBL" id="FQVG01000041">
    <property type="protein sequence ID" value="SHF19234.1"/>
    <property type="molecule type" value="Genomic_DNA"/>
</dbReference>
<protein>
    <submittedName>
        <fullName evidence="14">CRISPR-associated endonuclease/helicase Cas3</fullName>
    </submittedName>
</protein>
<feature type="domain" description="Helicase C-terminal" evidence="12">
    <location>
        <begin position="457"/>
        <end position="618"/>
    </location>
</feature>
<dbReference type="SMART" id="SM00487">
    <property type="entry name" value="DEXDc"/>
    <property type="match status" value="1"/>
</dbReference>
<evidence type="ECO:0000256" key="4">
    <source>
        <dbReference type="ARBA" id="ARBA00022723"/>
    </source>
</evidence>
<feature type="domain" description="HD Cas3-type" evidence="13">
    <location>
        <begin position="9"/>
        <end position="214"/>
    </location>
</feature>
<keyword evidence="5" id="KW-0547">Nucleotide-binding</keyword>
<dbReference type="PANTHER" id="PTHR47959:SF16">
    <property type="entry name" value="CRISPR-ASSOCIATED NUCLEASE_HELICASE CAS3-RELATED"/>
    <property type="match status" value="1"/>
</dbReference>
<comment type="similarity">
    <text evidence="1">In the N-terminal section; belongs to the CRISPR-associated nuclease Cas3-HD family.</text>
</comment>
<keyword evidence="8" id="KW-0067">ATP-binding</keyword>
<evidence type="ECO:0000256" key="10">
    <source>
        <dbReference type="ARBA" id="ARBA00038437"/>
    </source>
</evidence>
<comment type="similarity">
    <text evidence="10">Belongs to the DEAD box helicase family.</text>
</comment>
<proteinExistence type="inferred from homology"/>
<dbReference type="GO" id="GO:0003676">
    <property type="term" value="F:nucleic acid binding"/>
    <property type="evidence" value="ECO:0007669"/>
    <property type="project" value="InterPro"/>
</dbReference>
<keyword evidence="9" id="KW-0051">Antiviral defense</keyword>